<feature type="region of interest" description="Disordered" evidence="1">
    <location>
        <begin position="1"/>
        <end position="21"/>
    </location>
</feature>
<evidence type="ECO:0000259" key="4">
    <source>
        <dbReference type="PROSITE" id="PS50887"/>
    </source>
</evidence>
<dbReference type="InterPro" id="IPR035919">
    <property type="entry name" value="EAL_sf"/>
</dbReference>
<organism evidence="5 6">
    <name type="scientific">Mycolicibacterium arenosum</name>
    <dbReference type="NCBI Taxonomy" id="2952157"/>
    <lineage>
        <taxon>Bacteria</taxon>
        <taxon>Bacillati</taxon>
        <taxon>Actinomycetota</taxon>
        <taxon>Actinomycetes</taxon>
        <taxon>Mycobacteriales</taxon>
        <taxon>Mycobacteriaceae</taxon>
        <taxon>Mycolicibacterium</taxon>
    </lineage>
</organism>
<dbReference type="InterPro" id="IPR000160">
    <property type="entry name" value="GGDEF_dom"/>
</dbReference>
<feature type="domain" description="GGDEF" evidence="4">
    <location>
        <begin position="375"/>
        <end position="507"/>
    </location>
</feature>
<keyword evidence="6" id="KW-1185">Reference proteome</keyword>
<dbReference type="InterPro" id="IPR052155">
    <property type="entry name" value="Biofilm_reg_signaling"/>
</dbReference>
<keyword evidence="2" id="KW-1133">Transmembrane helix</keyword>
<dbReference type="EMBL" id="JANDBD010000012">
    <property type="protein sequence ID" value="MCP9275543.1"/>
    <property type="molecule type" value="Genomic_DNA"/>
</dbReference>
<feature type="transmembrane region" description="Helical" evidence="2">
    <location>
        <begin position="149"/>
        <end position="172"/>
    </location>
</feature>
<dbReference type="InterPro" id="IPR043128">
    <property type="entry name" value="Rev_trsase/Diguanyl_cyclase"/>
</dbReference>
<dbReference type="SMART" id="SM00052">
    <property type="entry name" value="EAL"/>
    <property type="match status" value="1"/>
</dbReference>
<comment type="caution">
    <text evidence="5">The sequence shown here is derived from an EMBL/GenBank/DDBJ whole genome shotgun (WGS) entry which is preliminary data.</text>
</comment>
<protein>
    <submittedName>
        <fullName evidence="5">EAL domain-containing protein</fullName>
    </submittedName>
</protein>
<feature type="transmembrane region" description="Helical" evidence="2">
    <location>
        <begin position="218"/>
        <end position="240"/>
    </location>
</feature>
<dbReference type="RefSeq" id="WP_255063404.1">
    <property type="nucleotide sequence ID" value="NZ_JANDBD010000012.1"/>
</dbReference>
<evidence type="ECO:0000259" key="3">
    <source>
        <dbReference type="PROSITE" id="PS50883"/>
    </source>
</evidence>
<evidence type="ECO:0000313" key="5">
    <source>
        <dbReference type="EMBL" id="MCP9275543.1"/>
    </source>
</evidence>
<dbReference type="Proteomes" id="UP001651690">
    <property type="component" value="Unassembled WGS sequence"/>
</dbReference>
<accession>A0ABT1M8P0</accession>
<feature type="transmembrane region" description="Helical" evidence="2">
    <location>
        <begin position="40"/>
        <end position="58"/>
    </location>
</feature>
<dbReference type="CDD" id="cd01948">
    <property type="entry name" value="EAL"/>
    <property type="match status" value="1"/>
</dbReference>
<evidence type="ECO:0000256" key="2">
    <source>
        <dbReference type="SAM" id="Phobius"/>
    </source>
</evidence>
<dbReference type="PANTHER" id="PTHR44757">
    <property type="entry name" value="DIGUANYLATE CYCLASE DGCP"/>
    <property type="match status" value="1"/>
</dbReference>
<feature type="transmembrane region" description="Helical" evidence="2">
    <location>
        <begin position="283"/>
        <end position="302"/>
    </location>
</feature>
<dbReference type="PANTHER" id="PTHR44757:SF2">
    <property type="entry name" value="BIOFILM ARCHITECTURE MAINTENANCE PROTEIN MBAA"/>
    <property type="match status" value="1"/>
</dbReference>
<keyword evidence="2" id="KW-0472">Membrane</keyword>
<dbReference type="Pfam" id="PF00990">
    <property type="entry name" value="GGDEF"/>
    <property type="match status" value="1"/>
</dbReference>
<gene>
    <name evidence="5" type="ORF">NM203_25460</name>
</gene>
<evidence type="ECO:0000313" key="6">
    <source>
        <dbReference type="Proteomes" id="UP001651690"/>
    </source>
</evidence>
<dbReference type="SMART" id="SM00267">
    <property type="entry name" value="GGDEF"/>
    <property type="match status" value="1"/>
</dbReference>
<name>A0ABT1M8P0_9MYCO</name>
<feature type="transmembrane region" description="Helical" evidence="2">
    <location>
        <begin position="96"/>
        <end position="113"/>
    </location>
</feature>
<dbReference type="InterPro" id="IPR029787">
    <property type="entry name" value="Nucleotide_cyclase"/>
</dbReference>
<feature type="domain" description="EAL" evidence="3">
    <location>
        <begin position="516"/>
        <end position="768"/>
    </location>
</feature>
<dbReference type="Gene3D" id="3.30.70.270">
    <property type="match status" value="1"/>
</dbReference>
<dbReference type="CDD" id="cd01949">
    <property type="entry name" value="GGDEF"/>
    <property type="match status" value="1"/>
</dbReference>
<dbReference type="NCBIfam" id="TIGR00254">
    <property type="entry name" value="GGDEF"/>
    <property type="match status" value="1"/>
</dbReference>
<reference evidence="5 6" key="1">
    <citation type="submission" date="2022-06" db="EMBL/GenBank/DDBJ databases">
        <title>Mycolicibacterium sp. CAU 1645 isolated from seawater.</title>
        <authorList>
            <person name="Kim W."/>
        </authorList>
    </citation>
    <scope>NUCLEOTIDE SEQUENCE [LARGE SCALE GENOMIC DNA]</scope>
    <source>
        <strain evidence="5 6">CAU 1645</strain>
    </source>
</reference>
<feature type="transmembrane region" description="Helical" evidence="2">
    <location>
        <begin position="184"/>
        <end position="211"/>
    </location>
</feature>
<dbReference type="SUPFAM" id="SSF141868">
    <property type="entry name" value="EAL domain-like"/>
    <property type="match status" value="1"/>
</dbReference>
<dbReference type="InterPro" id="IPR001633">
    <property type="entry name" value="EAL_dom"/>
</dbReference>
<feature type="transmembrane region" description="Helical" evidence="2">
    <location>
        <begin position="70"/>
        <end position="89"/>
    </location>
</feature>
<dbReference type="PROSITE" id="PS50883">
    <property type="entry name" value="EAL"/>
    <property type="match status" value="1"/>
</dbReference>
<evidence type="ECO:0000256" key="1">
    <source>
        <dbReference type="SAM" id="MobiDB-lite"/>
    </source>
</evidence>
<dbReference type="SUPFAM" id="SSF55073">
    <property type="entry name" value="Nucleotide cyclase"/>
    <property type="match status" value="1"/>
</dbReference>
<feature type="transmembrane region" description="Helical" evidence="2">
    <location>
        <begin position="125"/>
        <end position="142"/>
    </location>
</feature>
<dbReference type="Gene3D" id="3.20.20.450">
    <property type="entry name" value="EAL domain"/>
    <property type="match status" value="1"/>
</dbReference>
<proteinExistence type="predicted"/>
<feature type="compositionally biased region" description="Polar residues" evidence="1">
    <location>
        <begin position="1"/>
        <end position="18"/>
    </location>
</feature>
<sequence length="775" mass="82765">MQLLHTATSVSRSTSDPVSASGVFRSGVHSTPVPRGVRSALLILLVGVAVHALTAVLPDSSVTAKSVGGWLYPALMLGASIAVFARVRLRPDDRWAWALIAGGMLIPAVRNMLYPAFGLLPAWRPLWLCFYPLLFAGLLLLLRARLRRLPIALGLDALIAGFAVAALAAVAFGPYSAATNGSPLAVVLALAFPAGDLMLVALAACALSLLGWGADRRWGLLLAGFVLYAIADVLFMVYVADGTYVRGSWTDALRPAAALLLAAASWLAPGARRTHALGALQRNGVPQLVATAVLIGLLVLSYDAGVPRVAIVLAACGLLAVTARLAVAFREVSLLADSHRHAMTDDLTLLANRRAMSTALTAASFAFSESDSDQAGPGLLVLDLDRFKGVNDSLGHHVGDELLRRVADRLSQTVRSEDLLARVGGDEFAVLLPAGVDLSTAEAIAARIVDTLSEPFHLSAITVQVDASVGIALCPLHCRRPEDLLQCADIAMYLAKGSPVRVAVYDTGHESLRIDERRTIDELRLAIEGGQLTCHYQPKVRSDGGVHSVEALVRWQHPTRGLLTPDAFLHLAERGGLMRPLTNTVLDLALTQVRRWRETHDDLAVAVNLSVTNLLDVDLVAHIGDRLDCHGVPADALILEITEGMLISERARSRSVGDALKKLGVKLSIDDFGTGWSSLARLQEMTVDELKLDGVFVEGLANEPRSIAIVRSTVALAHSLGASLVAEGVEDNETLDALRRYGCDITQGHVHCPPLPADELDHWLDATHGDVHLRR</sequence>
<dbReference type="PROSITE" id="PS50887">
    <property type="entry name" value="GGDEF"/>
    <property type="match status" value="1"/>
</dbReference>
<keyword evidence="2" id="KW-0812">Transmembrane</keyword>
<dbReference type="Pfam" id="PF00563">
    <property type="entry name" value="EAL"/>
    <property type="match status" value="1"/>
</dbReference>
<feature type="transmembrane region" description="Helical" evidence="2">
    <location>
        <begin position="308"/>
        <end position="327"/>
    </location>
</feature>